<evidence type="ECO:0000256" key="1">
    <source>
        <dbReference type="SAM" id="SignalP"/>
    </source>
</evidence>
<sequence>MTRFLSTLRYLCFALLCNGMSHPSIAETGNITVALTTTQGLIELTLDREKAPLAVNYWLSYANSERYLQANFYRSASMDEDPNPQMIQGGLLAAGLNQTPTPSVQDFAVDPLMNFETTAQSGLKHQRGSVSLARDLLGGGGVIPELCIYLRDSPMLDAGGSRSYDQRGFPVIGTVTAGLDVVEKISQQPRQGQTAIAFLQGQILTQPVRLLSVTVTE</sequence>
<dbReference type="Gene3D" id="2.40.100.10">
    <property type="entry name" value="Cyclophilin-like"/>
    <property type="match status" value="1"/>
</dbReference>
<name>A0A4Y8UJ80_9GAMM</name>
<dbReference type="GO" id="GO:0003755">
    <property type="term" value="F:peptidyl-prolyl cis-trans isomerase activity"/>
    <property type="evidence" value="ECO:0007669"/>
    <property type="project" value="InterPro"/>
</dbReference>
<protein>
    <recommendedName>
        <fullName evidence="2">PPIase cyclophilin-type domain-containing protein</fullName>
    </recommendedName>
</protein>
<reference evidence="3 4" key="1">
    <citation type="submission" date="2019-03" db="EMBL/GenBank/DDBJ databases">
        <title>Draft genome of Gammaproteobacteria bacterium LSUCC0057, a member of the SAR92 clade.</title>
        <authorList>
            <person name="Lanclos V.C."/>
            <person name="Doiron C."/>
            <person name="Henson M.W."/>
            <person name="Thrash J.C."/>
        </authorList>
    </citation>
    <scope>NUCLEOTIDE SEQUENCE [LARGE SCALE GENOMIC DNA]</scope>
    <source>
        <strain evidence="3 4">LSUCC0057</strain>
    </source>
</reference>
<evidence type="ECO:0000259" key="2">
    <source>
        <dbReference type="PROSITE" id="PS50072"/>
    </source>
</evidence>
<dbReference type="OrthoDB" id="5741809at2"/>
<comment type="caution">
    <text evidence="3">The sequence shown here is derived from an EMBL/GenBank/DDBJ whole genome shotgun (WGS) entry which is preliminary data.</text>
</comment>
<accession>A0A4Y8UJ80</accession>
<dbReference type="AlphaFoldDB" id="A0A4Y8UJ80"/>
<gene>
    <name evidence="3" type="ORF">E3W66_07770</name>
</gene>
<dbReference type="PROSITE" id="PS50072">
    <property type="entry name" value="CSA_PPIASE_2"/>
    <property type="match status" value="1"/>
</dbReference>
<dbReference type="SUPFAM" id="SSF50891">
    <property type="entry name" value="Cyclophilin-like"/>
    <property type="match status" value="1"/>
</dbReference>
<dbReference type="EMBL" id="SPIA01000003">
    <property type="protein sequence ID" value="TFH67383.1"/>
    <property type="molecule type" value="Genomic_DNA"/>
</dbReference>
<dbReference type="InterPro" id="IPR029000">
    <property type="entry name" value="Cyclophilin-like_dom_sf"/>
</dbReference>
<organism evidence="3 4">
    <name type="scientific">Gammaproteobacteria bacterium LSUCC0057</name>
    <dbReference type="NCBI Taxonomy" id="2559237"/>
    <lineage>
        <taxon>Bacteria</taxon>
        <taxon>Pseudomonadati</taxon>
        <taxon>Pseudomonadota</taxon>
        <taxon>Gammaproteobacteria</taxon>
        <taxon>Cellvibrionales</taxon>
        <taxon>Porticoccaceae</taxon>
        <taxon>SAR92 clade</taxon>
    </lineage>
</organism>
<keyword evidence="1" id="KW-0732">Signal</keyword>
<keyword evidence="4" id="KW-1185">Reference proteome</keyword>
<proteinExistence type="predicted"/>
<feature type="signal peptide" evidence="1">
    <location>
        <begin position="1"/>
        <end position="26"/>
    </location>
</feature>
<evidence type="ECO:0000313" key="4">
    <source>
        <dbReference type="Proteomes" id="UP000298133"/>
    </source>
</evidence>
<dbReference type="InterPro" id="IPR002130">
    <property type="entry name" value="Cyclophilin-type_PPIase_dom"/>
</dbReference>
<evidence type="ECO:0000313" key="3">
    <source>
        <dbReference type="EMBL" id="TFH67383.1"/>
    </source>
</evidence>
<dbReference type="Proteomes" id="UP000298133">
    <property type="component" value="Unassembled WGS sequence"/>
</dbReference>
<dbReference type="Pfam" id="PF00160">
    <property type="entry name" value="Pro_isomerase"/>
    <property type="match status" value="1"/>
</dbReference>
<feature type="domain" description="PPIase cyclophilin-type" evidence="2">
    <location>
        <begin position="40"/>
        <end position="217"/>
    </location>
</feature>
<feature type="chain" id="PRO_5021419657" description="PPIase cyclophilin-type domain-containing protein" evidence="1">
    <location>
        <begin position="27"/>
        <end position="217"/>
    </location>
</feature>